<sequence length="172" mass="19125">MSSANGVVGEAKQIGGGVTRETNNQTNCSSPSVCSSEDLFQLEMKIEDNQHDNICCGERGQTKTCAENNSFLSTSTSHRSDCSANSANSFAFPIMNMSMSMAGVGRNSSVKNETWHPFQHHHQQQKHQQHQHRERLQGQHQMKDETDEVNTHVMAANNEGRPWYSFCACCCA</sequence>
<dbReference type="EMBL" id="LFYR01001452">
    <property type="protein sequence ID" value="KMZ61657.1"/>
    <property type="molecule type" value="Genomic_DNA"/>
</dbReference>
<accession>A0A0K9P0B2</accession>
<evidence type="ECO:0000313" key="2">
    <source>
        <dbReference type="EMBL" id="KMZ61657.1"/>
    </source>
</evidence>
<feature type="compositionally biased region" description="Basic residues" evidence="1">
    <location>
        <begin position="118"/>
        <end position="133"/>
    </location>
</feature>
<dbReference type="Proteomes" id="UP000036987">
    <property type="component" value="Unassembled WGS sequence"/>
</dbReference>
<feature type="region of interest" description="Disordered" evidence="1">
    <location>
        <begin position="1"/>
        <end position="32"/>
    </location>
</feature>
<feature type="region of interest" description="Disordered" evidence="1">
    <location>
        <begin position="116"/>
        <end position="144"/>
    </location>
</feature>
<name>A0A0K9P0B2_ZOSMR</name>
<protein>
    <submittedName>
        <fullName evidence="2">Uncharacterized protein</fullName>
    </submittedName>
</protein>
<evidence type="ECO:0000313" key="3">
    <source>
        <dbReference type="Proteomes" id="UP000036987"/>
    </source>
</evidence>
<feature type="compositionally biased region" description="Basic and acidic residues" evidence="1">
    <location>
        <begin position="134"/>
        <end position="144"/>
    </location>
</feature>
<evidence type="ECO:0000256" key="1">
    <source>
        <dbReference type="SAM" id="MobiDB-lite"/>
    </source>
</evidence>
<dbReference type="AlphaFoldDB" id="A0A0K9P0B2"/>
<organism evidence="2 3">
    <name type="scientific">Zostera marina</name>
    <name type="common">Eelgrass</name>
    <dbReference type="NCBI Taxonomy" id="29655"/>
    <lineage>
        <taxon>Eukaryota</taxon>
        <taxon>Viridiplantae</taxon>
        <taxon>Streptophyta</taxon>
        <taxon>Embryophyta</taxon>
        <taxon>Tracheophyta</taxon>
        <taxon>Spermatophyta</taxon>
        <taxon>Magnoliopsida</taxon>
        <taxon>Liliopsida</taxon>
        <taxon>Zosteraceae</taxon>
        <taxon>Zostera</taxon>
    </lineage>
</organism>
<proteinExistence type="predicted"/>
<gene>
    <name evidence="2" type="ORF">ZOSMA_50G00750</name>
</gene>
<feature type="compositionally biased region" description="Polar residues" evidence="1">
    <location>
        <begin position="20"/>
        <end position="32"/>
    </location>
</feature>
<comment type="caution">
    <text evidence="2">The sequence shown here is derived from an EMBL/GenBank/DDBJ whole genome shotgun (WGS) entry which is preliminary data.</text>
</comment>
<reference evidence="3" key="1">
    <citation type="journal article" date="2016" name="Nature">
        <title>The genome of the seagrass Zostera marina reveals angiosperm adaptation to the sea.</title>
        <authorList>
            <person name="Olsen J.L."/>
            <person name="Rouze P."/>
            <person name="Verhelst B."/>
            <person name="Lin Y.-C."/>
            <person name="Bayer T."/>
            <person name="Collen J."/>
            <person name="Dattolo E."/>
            <person name="De Paoli E."/>
            <person name="Dittami S."/>
            <person name="Maumus F."/>
            <person name="Michel G."/>
            <person name="Kersting A."/>
            <person name="Lauritano C."/>
            <person name="Lohaus R."/>
            <person name="Toepel M."/>
            <person name="Tonon T."/>
            <person name="Vanneste K."/>
            <person name="Amirebrahimi M."/>
            <person name="Brakel J."/>
            <person name="Bostroem C."/>
            <person name="Chovatia M."/>
            <person name="Grimwood J."/>
            <person name="Jenkins J.W."/>
            <person name="Jueterbock A."/>
            <person name="Mraz A."/>
            <person name="Stam W.T."/>
            <person name="Tice H."/>
            <person name="Bornberg-Bauer E."/>
            <person name="Green P.J."/>
            <person name="Pearson G.A."/>
            <person name="Procaccini G."/>
            <person name="Duarte C.M."/>
            <person name="Schmutz J."/>
            <person name="Reusch T.B.H."/>
            <person name="Van de Peer Y."/>
        </authorList>
    </citation>
    <scope>NUCLEOTIDE SEQUENCE [LARGE SCALE GENOMIC DNA]</scope>
    <source>
        <strain evidence="3">cv. Finnish</strain>
    </source>
</reference>
<keyword evidence="3" id="KW-1185">Reference proteome</keyword>